<dbReference type="AlphaFoldDB" id="A0AAW0T6Z8"/>
<dbReference type="Proteomes" id="UP001487740">
    <property type="component" value="Unassembled WGS sequence"/>
</dbReference>
<organism evidence="2 3">
    <name type="scientific">Scylla paramamosain</name>
    <name type="common">Mud crab</name>
    <dbReference type="NCBI Taxonomy" id="85552"/>
    <lineage>
        <taxon>Eukaryota</taxon>
        <taxon>Metazoa</taxon>
        <taxon>Ecdysozoa</taxon>
        <taxon>Arthropoda</taxon>
        <taxon>Crustacea</taxon>
        <taxon>Multicrustacea</taxon>
        <taxon>Malacostraca</taxon>
        <taxon>Eumalacostraca</taxon>
        <taxon>Eucarida</taxon>
        <taxon>Decapoda</taxon>
        <taxon>Pleocyemata</taxon>
        <taxon>Brachyura</taxon>
        <taxon>Eubrachyura</taxon>
        <taxon>Portunoidea</taxon>
        <taxon>Portunidae</taxon>
        <taxon>Portuninae</taxon>
        <taxon>Scylla</taxon>
    </lineage>
</organism>
<feature type="signal peptide" evidence="1">
    <location>
        <begin position="1"/>
        <end position="36"/>
    </location>
</feature>
<feature type="chain" id="PRO_5043968074" evidence="1">
    <location>
        <begin position="37"/>
        <end position="89"/>
    </location>
</feature>
<evidence type="ECO:0000313" key="3">
    <source>
        <dbReference type="Proteomes" id="UP001487740"/>
    </source>
</evidence>
<sequence length="89" mass="10009">MRRALDRRPLRRCALGHALRSVILLAVVLFLGVVTARPSEILDVDIPNLSHEQHGVPGKAVHGEYEALDAFGNWYEVKYIADEKGFRTL</sequence>
<protein>
    <submittedName>
        <fullName evidence="2">Uncharacterized protein</fullName>
    </submittedName>
</protein>
<comment type="caution">
    <text evidence="2">The sequence shown here is derived from an EMBL/GenBank/DDBJ whole genome shotgun (WGS) entry which is preliminary data.</text>
</comment>
<dbReference type="Pfam" id="PF00379">
    <property type="entry name" value="Chitin_bind_4"/>
    <property type="match status" value="1"/>
</dbReference>
<reference evidence="2 3" key="1">
    <citation type="submission" date="2023-03" db="EMBL/GenBank/DDBJ databases">
        <title>High-quality genome of Scylla paramamosain provides insights in environmental adaptation.</title>
        <authorList>
            <person name="Zhang L."/>
        </authorList>
    </citation>
    <scope>NUCLEOTIDE SEQUENCE [LARGE SCALE GENOMIC DNA]</scope>
    <source>
        <strain evidence="2">LZ_2023a</strain>
        <tissue evidence="2">Muscle</tissue>
    </source>
</reference>
<name>A0AAW0T6Z8_SCYPA</name>
<keyword evidence="3" id="KW-1185">Reference proteome</keyword>
<evidence type="ECO:0000313" key="2">
    <source>
        <dbReference type="EMBL" id="KAK8383034.1"/>
    </source>
</evidence>
<gene>
    <name evidence="2" type="ORF">O3P69_011506</name>
</gene>
<keyword evidence="1" id="KW-0732">Signal</keyword>
<proteinExistence type="predicted"/>
<evidence type="ECO:0000256" key="1">
    <source>
        <dbReference type="SAM" id="SignalP"/>
    </source>
</evidence>
<accession>A0AAW0T6Z8</accession>
<dbReference type="EMBL" id="JARAKH010000038">
    <property type="protein sequence ID" value="KAK8383034.1"/>
    <property type="molecule type" value="Genomic_DNA"/>
</dbReference>
<dbReference type="InterPro" id="IPR000618">
    <property type="entry name" value="Insect_cuticle"/>
</dbReference>